<dbReference type="EMBL" id="ACLF03000016">
    <property type="protein sequence ID" value="EFQ81785.1"/>
    <property type="molecule type" value="Genomic_DNA"/>
</dbReference>
<gene>
    <name evidence="3" type="ORF">HMPREF0063_12987</name>
</gene>
<keyword evidence="1" id="KW-1133">Transmembrane helix</keyword>
<feature type="domain" description="Acyltransferase 3" evidence="2">
    <location>
        <begin position="19"/>
        <end position="333"/>
    </location>
</feature>
<dbReference type="eggNOG" id="COG1835">
    <property type="taxonomic scope" value="Bacteria"/>
</dbReference>
<dbReference type="AlphaFoldDB" id="E2SG28"/>
<accession>E2SG28</accession>
<dbReference type="InterPro" id="IPR050879">
    <property type="entry name" value="Acyltransferase_3"/>
</dbReference>
<dbReference type="GO" id="GO:0016020">
    <property type="term" value="C:membrane"/>
    <property type="evidence" value="ECO:0007669"/>
    <property type="project" value="TreeGrafter"/>
</dbReference>
<dbReference type="GO" id="GO:0016747">
    <property type="term" value="F:acyltransferase activity, transferring groups other than amino-acyl groups"/>
    <property type="evidence" value="ECO:0007669"/>
    <property type="project" value="InterPro"/>
</dbReference>
<name>E2SG28_9ACTN</name>
<feature type="transmembrane region" description="Helical" evidence="1">
    <location>
        <begin position="190"/>
        <end position="210"/>
    </location>
</feature>
<dbReference type="HOGENOM" id="CLU_005679_0_1_11"/>
<dbReference type="PANTHER" id="PTHR23028">
    <property type="entry name" value="ACETYLTRANSFERASE"/>
    <property type="match status" value="1"/>
</dbReference>
<feature type="transmembrane region" description="Helical" evidence="1">
    <location>
        <begin position="87"/>
        <end position="112"/>
    </location>
</feature>
<protein>
    <submittedName>
        <fullName evidence="3">Acyltransferase</fullName>
    </submittedName>
</protein>
<evidence type="ECO:0000259" key="2">
    <source>
        <dbReference type="Pfam" id="PF01757"/>
    </source>
</evidence>
<feature type="transmembrane region" description="Helical" evidence="1">
    <location>
        <begin position="320"/>
        <end position="341"/>
    </location>
</feature>
<dbReference type="InterPro" id="IPR002656">
    <property type="entry name" value="Acyl_transf_3_dom"/>
</dbReference>
<organism evidence="3 4">
    <name type="scientific">Aeromicrobium marinum DSM 15272</name>
    <dbReference type="NCBI Taxonomy" id="585531"/>
    <lineage>
        <taxon>Bacteria</taxon>
        <taxon>Bacillati</taxon>
        <taxon>Actinomycetota</taxon>
        <taxon>Actinomycetes</taxon>
        <taxon>Propionibacteriales</taxon>
        <taxon>Nocardioidaceae</taxon>
        <taxon>Aeromicrobium</taxon>
    </lineage>
</organism>
<feature type="transmembrane region" description="Helical" evidence="1">
    <location>
        <begin position="243"/>
        <end position="261"/>
    </location>
</feature>
<keyword evidence="3" id="KW-0012">Acyltransferase</keyword>
<evidence type="ECO:0000313" key="4">
    <source>
        <dbReference type="Proteomes" id="UP000003111"/>
    </source>
</evidence>
<keyword evidence="1" id="KW-0472">Membrane</keyword>
<dbReference type="Proteomes" id="UP000003111">
    <property type="component" value="Unassembled WGS sequence"/>
</dbReference>
<feature type="transmembrane region" description="Helical" evidence="1">
    <location>
        <begin position="216"/>
        <end position="236"/>
    </location>
</feature>
<dbReference type="GO" id="GO:0009103">
    <property type="term" value="P:lipopolysaccharide biosynthetic process"/>
    <property type="evidence" value="ECO:0007669"/>
    <property type="project" value="TreeGrafter"/>
</dbReference>
<dbReference type="STRING" id="585531.HMPREF0063_12987"/>
<keyword evidence="3" id="KW-0808">Transferase</keyword>
<dbReference type="PANTHER" id="PTHR23028:SF53">
    <property type="entry name" value="ACYL_TRANSF_3 DOMAIN-CONTAINING PROTEIN"/>
    <property type="match status" value="1"/>
</dbReference>
<evidence type="ECO:0000313" key="3">
    <source>
        <dbReference type="EMBL" id="EFQ81785.1"/>
    </source>
</evidence>
<keyword evidence="4" id="KW-1185">Reference proteome</keyword>
<reference evidence="3" key="1">
    <citation type="submission" date="2010-08" db="EMBL/GenBank/DDBJ databases">
        <authorList>
            <person name="Muzny D."/>
            <person name="Qin X."/>
            <person name="Buhay C."/>
            <person name="Dugan-Rocha S."/>
            <person name="Ding Y."/>
            <person name="Chen G."/>
            <person name="Hawes A."/>
            <person name="Holder M."/>
            <person name="Jhangiani S."/>
            <person name="Johnson A."/>
            <person name="Khan Z."/>
            <person name="Li Z."/>
            <person name="Liu W."/>
            <person name="Liu X."/>
            <person name="Perez L."/>
            <person name="Shen H."/>
            <person name="Wang Q."/>
            <person name="Watt J."/>
            <person name="Xi L."/>
            <person name="Xin Y."/>
            <person name="Zhou J."/>
            <person name="Deng J."/>
            <person name="Jiang H."/>
            <person name="Liu Y."/>
            <person name="Qu J."/>
            <person name="Song X.-Z."/>
            <person name="Zhang L."/>
            <person name="Villasana D."/>
            <person name="Johnson A."/>
            <person name="Liu J."/>
            <person name="Liyanage D."/>
            <person name="Lorensuhewa L."/>
            <person name="Robinson T."/>
            <person name="Song A."/>
            <person name="Song B.-B."/>
            <person name="Dinh H."/>
            <person name="Thornton R."/>
            <person name="Coyle M."/>
            <person name="Francisco L."/>
            <person name="Jackson L."/>
            <person name="Javaid M."/>
            <person name="Korchina V."/>
            <person name="Kovar C."/>
            <person name="Mata R."/>
            <person name="Mathew T."/>
            <person name="Ngo R."/>
            <person name="Nguyen L."/>
            <person name="Nguyen N."/>
            <person name="Okwuonu G."/>
            <person name="Ongeri F."/>
            <person name="Pham C."/>
            <person name="Simmons D."/>
            <person name="Wilczek-Boney K."/>
            <person name="Hale W."/>
            <person name="Jakkamsetti A."/>
            <person name="Pham P."/>
            <person name="Ruth R."/>
            <person name="San Lucas F."/>
            <person name="Warren J."/>
            <person name="Zhang J."/>
            <person name="Zhao Z."/>
            <person name="Zhou C."/>
            <person name="Zhu D."/>
            <person name="Lee S."/>
            <person name="Bess C."/>
            <person name="Blankenburg K."/>
            <person name="Forbes L."/>
            <person name="Fu Q."/>
            <person name="Gubbala S."/>
            <person name="Hirani K."/>
            <person name="Jayaseelan J.C."/>
            <person name="Lara F."/>
            <person name="Munidasa M."/>
            <person name="Palculict T."/>
            <person name="Patil S."/>
            <person name="Pu L.-L."/>
            <person name="Saada N."/>
            <person name="Tang L."/>
            <person name="Weissenberger G."/>
            <person name="Zhu Y."/>
            <person name="Hemphill L."/>
            <person name="Shang Y."/>
            <person name="Youmans B."/>
            <person name="Ayvaz T."/>
            <person name="Ross M."/>
            <person name="Santibanez J."/>
            <person name="Aqrawi P."/>
            <person name="Gross S."/>
            <person name="Joshi V."/>
            <person name="Fowler G."/>
            <person name="Nazareth L."/>
            <person name="Reid J."/>
            <person name="Worley K."/>
            <person name="Petrosino J."/>
            <person name="Highlander S."/>
            <person name="Gibbs R."/>
        </authorList>
    </citation>
    <scope>NUCLEOTIDE SEQUENCE [LARGE SCALE GENOMIC DNA]</scope>
    <source>
        <strain evidence="3">DSM 15272</strain>
    </source>
</reference>
<keyword evidence="1" id="KW-0812">Transmembrane</keyword>
<comment type="caution">
    <text evidence="3">The sequence shown here is derived from an EMBL/GenBank/DDBJ whole genome shotgun (WGS) entry which is preliminary data.</text>
</comment>
<feature type="transmembrane region" description="Helical" evidence="1">
    <location>
        <begin position="54"/>
        <end position="75"/>
    </location>
</feature>
<dbReference type="Pfam" id="PF01757">
    <property type="entry name" value="Acyl_transf_3"/>
    <property type="match status" value="1"/>
</dbReference>
<feature type="transmembrane region" description="Helical" evidence="1">
    <location>
        <begin position="21"/>
        <end position="39"/>
    </location>
</feature>
<dbReference type="OrthoDB" id="9796461at2"/>
<proteinExistence type="predicted"/>
<feature type="transmembrane region" description="Helical" evidence="1">
    <location>
        <begin position="164"/>
        <end position="183"/>
    </location>
</feature>
<sequence length="361" mass="39269">MTAATAAEGLPRTFDPRTNSLNLFRLVLAAMVLFAHAFYLDGRGIGPHIQGENLGGLAVGGFFVLSGFLITTSRFRNAVGDYIVLRVARIFPAFIVCLVLTATVLAPFAMWWEFRSLDGYLTTGPTPASYVWSNAGLLINQYEIGRSLESVPYPRVWNGSLWTLYYEFACYLLVGVIAVVGVVRRSPWPLAAMFALSVAVYATETQWAALQLDERFFLLAKLLPYFLGGAVAYFVVARFGVPHVAGATALVLAVASIVLVPRVGGQLAAPLLAWGLLWLSTVVPQPRWVATNDISYGFYIYAWPVQQLGVLVGVSSLGFVAYLLLTAVGTAALAALSWFAVERPVMRAAHTRLRATRPARA</sequence>
<dbReference type="RefSeq" id="WP_007078574.1">
    <property type="nucleotide sequence ID" value="NZ_CM001024.1"/>
</dbReference>
<evidence type="ECO:0000256" key="1">
    <source>
        <dbReference type="SAM" id="Phobius"/>
    </source>
</evidence>